<protein>
    <submittedName>
        <fullName evidence="7">Uncharacterized protein</fullName>
    </submittedName>
</protein>
<dbReference type="InterPro" id="IPR029058">
    <property type="entry name" value="AB_hydrolase_fold"/>
</dbReference>
<dbReference type="SUPFAM" id="SSF53474">
    <property type="entry name" value="alpha/beta-Hydrolases"/>
    <property type="match status" value="1"/>
</dbReference>
<reference evidence="8" key="2">
    <citation type="submission" date="2009-11" db="EMBL/GenBank/DDBJ databases">
        <title>The Genome Sequence of Allomyces macrogynus strain ATCC 38327.</title>
        <authorList>
            <consortium name="The Broad Institute Genome Sequencing Platform"/>
            <person name="Russ C."/>
            <person name="Cuomo C."/>
            <person name="Shea T."/>
            <person name="Young S.K."/>
            <person name="Zeng Q."/>
            <person name="Koehrsen M."/>
            <person name="Haas B."/>
            <person name="Borodovsky M."/>
            <person name="Guigo R."/>
            <person name="Alvarado L."/>
            <person name="Berlin A."/>
            <person name="Borenstein D."/>
            <person name="Chen Z."/>
            <person name="Engels R."/>
            <person name="Freedman E."/>
            <person name="Gellesch M."/>
            <person name="Goldberg J."/>
            <person name="Griggs A."/>
            <person name="Gujja S."/>
            <person name="Heiman D."/>
            <person name="Hepburn T."/>
            <person name="Howarth C."/>
            <person name="Jen D."/>
            <person name="Larson L."/>
            <person name="Lewis B."/>
            <person name="Mehta T."/>
            <person name="Park D."/>
            <person name="Pearson M."/>
            <person name="Roberts A."/>
            <person name="Saif S."/>
            <person name="Shenoy N."/>
            <person name="Sisk P."/>
            <person name="Stolte C."/>
            <person name="Sykes S."/>
            <person name="Walk T."/>
            <person name="White J."/>
            <person name="Yandava C."/>
            <person name="Burger G."/>
            <person name="Gray M.W."/>
            <person name="Holland P.W.H."/>
            <person name="King N."/>
            <person name="Lang F.B.F."/>
            <person name="Roger A.J."/>
            <person name="Ruiz-Trillo I."/>
            <person name="Lander E."/>
            <person name="Nusbaum C."/>
        </authorList>
    </citation>
    <scope>NUCLEOTIDE SEQUENCE [LARGE SCALE GENOMIC DNA]</scope>
    <source>
        <strain evidence="8">ATCC 38327</strain>
    </source>
</reference>
<dbReference type="VEuPathDB" id="FungiDB:AMAG_18786"/>
<organism evidence="7 8">
    <name type="scientific">Allomyces macrogynus (strain ATCC 38327)</name>
    <name type="common">Allomyces javanicus var. macrogynus</name>
    <dbReference type="NCBI Taxonomy" id="578462"/>
    <lineage>
        <taxon>Eukaryota</taxon>
        <taxon>Fungi</taxon>
        <taxon>Fungi incertae sedis</taxon>
        <taxon>Blastocladiomycota</taxon>
        <taxon>Blastocladiomycetes</taxon>
        <taxon>Blastocladiales</taxon>
        <taxon>Blastocladiaceae</taxon>
        <taxon>Allomyces</taxon>
    </lineage>
</organism>
<dbReference type="EMBL" id="GG745339">
    <property type="protein sequence ID" value="KNE61951.1"/>
    <property type="molecule type" value="Genomic_DNA"/>
</dbReference>
<keyword evidence="8" id="KW-1185">Reference proteome</keyword>
<dbReference type="PANTHER" id="PTHR12265">
    <property type="entry name" value="TRANSMEMBRANE PROTEIN 53"/>
    <property type="match status" value="1"/>
</dbReference>
<accession>A0A0L0SHH5</accession>
<dbReference type="GO" id="GO:0005640">
    <property type="term" value="C:nuclear outer membrane"/>
    <property type="evidence" value="ECO:0007669"/>
    <property type="project" value="UniProtKB-SubCell"/>
</dbReference>
<evidence type="ECO:0000256" key="6">
    <source>
        <dbReference type="ARBA" id="ARBA00034303"/>
    </source>
</evidence>
<sequence>MRVHLCQGTARVVDCNQEQRERRSASYQVDRVCDWKSFASSHADIEPLSRFLLDGGHLHPEDEAAVLADPSTSSRLLVFHIFSNGGVNTLAILLDLVRHRHMRLTNVSALLLDSCPTPISSMAAWGAGFHTITVGIFGCTPRIDANFETSVNHPALRSVPRLLQFSQGDELVPAESVKLAVRKMCEAGHAEVVEEHDFGDSLHVQHYRKYPVEWRKHQAQS</sequence>
<evidence type="ECO:0000313" key="8">
    <source>
        <dbReference type="Proteomes" id="UP000054350"/>
    </source>
</evidence>
<evidence type="ECO:0000256" key="2">
    <source>
        <dbReference type="ARBA" id="ARBA00022692"/>
    </source>
</evidence>
<dbReference type="PANTHER" id="PTHR12265:SF30">
    <property type="entry name" value="TRANSMEMBRANE PROTEIN 53"/>
    <property type="match status" value="1"/>
</dbReference>
<evidence type="ECO:0000313" key="7">
    <source>
        <dbReference type="EMBL" id="KNE61951.1"/>
    </source>
</evidence>
<dbReference type="InterPro" id="IPR008547">
    <property type="entry name" value="DUF829_TMEM53"/>
</dbReference>
<reference evidence="7 8" key="1">
    <citation type="submission" date="2009-11" db="EMBL/GenBank/DDBJ databases">
        <title>Annotation of Allomyces macrogynus ATCC 38327.</title>
        <authorList>
            <consortium name="The Broad Institute Genome Sequencing Platform"/>
            <person name="Russ C."/>
            <person name="Cuomo C."/>
            <person name="Burger G."/>
            <person name="Gray M.W."/>
            <person name="Holland P.W.H."/>
            <person name="King N."/>
            <person name="Lang F.B.F."/>
            <person name="Roger A.J."/>
            <person name="Ruiz-Trillo I."/>
            <person name="Young S.K."/>
            <person name="Zeng Q."/>
            <person name="Gargeya S."/>
            <person name="Fitzgerald M."/>
            <person name="Haas B."/>
            <person name="Abouelleil A."/>
            <person name="Alvarado L."/>
            <person name="Arachchi H.M."/>
            <person name="Berlin A."/>
            <person name="Chapman S.B."/>
            <person name="Gearin G."/>
            <person name="Goldberg J."/>
            <person name="Griggs A."/>
            <person name="Gujja S."/>
            <person name="Hansen M."/>
            <person name="Heiman D."/>
            <person name="Howarth C."/>
            <person name="Larimer J."/>
            <person name="Lui A."/>
            <person name="MacDonald P.J.P."/>
            <person name="McCowen C."/>
            <person name="Montmayeur A."/>
            <person name="Murphy C."/>
            <person name="Neiman D."/>
            <person name="Pearson M."/>
            <person name="Priest M."/>
            <person name="Roberts A."/>
            <person name="Saif S."/>
            <person name="Shea T."/>
            <person name="Sisk P."/>
            <person name="Stolte C."/>
            <person name="Sykes S."/>
            <person name="Wortman J."/>
            <person name="Nusbaum C."/>
            <person name="Birren B."/>
        </authorList>
    </citation>
    <scope>NUCLEOTIDE SEQUENCE [LARGE SCALE GENOMIC DNA]</scope>
    <source>
        <strain evidence="7 8">ATCC 38327</strain>
    </source>
</reference>
<name>A0A0L0SHH5_ALLM3</name>
<gene>
    <name evidence="7" type="ORF">AMAG_18786</name>
</gene>
<evidence type="ECO:0000256" key="1">
    <source>
        <dbReference type="ARBA" id="ARBA00007387"/>
    </source>
</evidence>
<evidence type="ECO:0000256" key="3">
    <source>
        <dbReference type="ARBA" id="ARBA00022989"/>
    </source>
</evidence>
<evidence type="ECO:0000256" key="5">
    <source>
        <dbReference type="ARBA" id="ARBA00023242"/>
    </source>
</evidence>
<dbReference type="OrthoDB" id="77878at2759"/>
<evidence type="ECO:0000256" key="4">
    <source>
        <dbReference type="ARBA" id="ARBA00023136"/>
    </source>
</evidence>
<keyword evidence="4" id="KW-0472">Membrane</keyword>
<keyword evidence="3" id="KW-1133">Transmembrane helix</keyword>
<dbReference type="Proteomes" id="UP000054350">
    <property type="component" value="Unassembled WGS sequence"/>
</dbReference>
<comment type="similarity">
    <text evidence="1">Belongs to the TMEM53 family.</text>
</comment>
<comment type="subcellular location">
    <subcellularLocation>
        <location evidence="6">Nucleus outer membrane</location>
        <topology evidence="6">Single-pass membrane protein</topology>
    </subcellularLocation>
</comment>
<dbReference type="Pfam" id="PF05705">
    <property type="entry name" value="DUF829"/>
    <property type="match status" value="1"/>
</dbReference>
<dbReference type="AlphaFoldDB" id="A0A0L0SHH5"/>
<proteinExistence type="inferred from homology"/>
<keyword evidence="5" id="KW-0539">Nucleus</keyword>
<keyword evidence="2" id="KW-0812">Transmembrane</keyword>